<accession>A0ABU6K4U2</accession>
<dbReference type="EMBL" id="JAYXHS010000002">
    <property type="protein sequence ID" value="MEC5386813.1"/>
    <property type="molecule type" value="Genomic_DNA"/>
</dbReference>
<feature type="domain" description="PPM-type phosphatase" evidence="1">
    <location>
        <begin position="5"/>
        <end position="257"/>
    </location>
</feature>
<protein>
    <submittedName>
        <fullName evidence="2">Protein phosphatase 2C domain-containing protein</fullName>
    </submittedName>
</protein>
<evidence type="ECO:0000313" key="2">
    <source>
        <dbReference type="EMBL" id="MEC5386813.1"/>
    </source>
</evidence>
<dbReference type="SMART" id="SM00331">
    <property type="entry name" value="PP2C_SIG"/>
    <property type="match status" value="1"/>
</dbReference>
<reference evidence="2 3" key="1">
    <citation type="submission" date="2024-01" db="EMBL/GenBank/DDBJ databases">
        <title>Uliginosibacterium soil sp. nov.</title>
        <authorList>
            <person name="Lv Y."/>
        </authorList>
    </citation>
    <scope>NUCLEOTIDE SEQUENCE [LARGE SCALE GENOMIC DNA]</scope>
    <source>
        <strain evidence="2 3">H3</strain>
    </source>
</reference>
<dbReference type="SUPFAM" id="SSF81606">
    <property type="entry name" value="PP2C-like"/>
    <property type="match status" value="1"/>
</dbReference>
<dbReference type="PROSITE" id="PS51746">
    <property type="entry name" value="PPM_2"/>
    <property type="match status" value="1"/>
</dbReference>
<dbReference type="Pfam" id="PF13672">
    <property type="entry name" value="PP2C_2"/>
    <property type="match status" value="1"/>
</dbReference>
<dbReference type="Proteomes" id="UP001331561">
    <property type="component" value="Unassembled WGS sequence"/>
</dbReference>
<dbReference type="SMART" id="SM00332">
    <property type="entry name" value="PP2Cc"/>
    <property type="match status" value="1"/>
</dbReference>
<keyword evidence="3" id="KW-1185">Reference proteome</keyword>
<gene>
    <name evidence="2" type="ORF">VVD49_13845</name>
</gene>
<dbReference type="RefSeq" id="WP_327599771.1">
    <property type="nucleotide sequence ID" value="NZ_JAYXHS010000002.1"/>
</dbReference>
<evidence type="ECO:0000259" key="1">
    <source>
        <dbReference type="PROSITE" id="PS51746"/>
    </source>
</evidence>
<dbReference type="InterPro" id="IPR001932">
    <property type="entry name" value="PPM-type_phosphatase-like_dom"/>
</dbReference>
<evidence type="ECO:0000313" key="3">
    <source>
        <dbReference type="Proteomes" id="UP001331561"/>
    </source>
</evidence>
<dbReference type="CDD" id="cd00143">
    <property type="entry name" value="PP2Cc"/>
    <property type="match status" value="1"/>
</dbReference>
<sequence length="257" mass="27918">MIELQTSYITETGRRQRNEDACGYWSSEQGSCWVVSDGAGGHGSGDKASKLVVSAVLGKFSAAPVVNEDMVISLLEAAHTAVMDEKRANPQGDDMHATVAIVLIDPQTQSAVWGHVGDSRVYLFRQRVLAHQTRDHSLVQGMIDAGYGDSEMIRTHPQRSLLTSAIGNSGELALSVSGSPVVIQEGDAFLMCTDGWWEYVDEKTMEGLLQNAETAEEWLQLMAVKVKESENDKSDNYTAMGIQAGDLEPVTTVILVK</sequence>
<dbReference type="Gene3D" id="3.60.40.10">
    <property type="entry name" value="PPM-type phosphatase domain"/>
    <property type="match status" value="1"/>
</dbReference>
<dbReference type="InterPro" id="IPR036457">
    <property type="entry name" value="PPM-type-like_dom_sf"/>
</dbReference>
<proteinExistence type="predicted"/>
<name>A0ABU6K4U2_9RHOO</name>
<comment type="caution">
    <text evidence="2">The sequence shown here is derived from an EMBL/GenBank/DDBJ whole genome shotgun (WGS) entry which is preliminary data.</text>
</comment>
<organism evidence="2 3">
    <name type="scientific">Uliginosibacterium silvisoli</name>
    <dbReference type="NCBI Taxonomy" id="3114758"/>
    <lineage>
        <taxon>Bacteria</taxon>
        <taxon>Pseudomonadati</taxon>
        <taxon>Pseudomonadota</taxon>
        <taxon>Betaproteobacteria</taxon>
        <taxon>Rhodocyclales</taxon>
        <taxon>Zoogloeaceae</taxon>
        <taxon>Uliginosibacterium</taxon>
    </lineage>
</organism>